<evidence type="ECO:0000256" key="1">
    <source>
        <dbReference type="ARBA" id="ARBA00022676"/>
    </source>
</evidence>
<dbReference type="InterPro" id="IPR002201">
    <property type="entry name" value="Glyco_trans_9"/>
</dbReference>
<evidence type="ECO:0000313" key="3">
    <source>
        <dbReference type="EMBL" id="QWT47914.1"/>
    </source>
</evidence>
<evidence type="ECO:0000313" key="4">
    <source>
        <dbReference type="Proteomes" id="UP000683428"/>
    </source>
</evidence>
<organism evidence="3 4">
    <name type="scientific">Azospira inquinata</name>
    <dbReference type="NCBI Taxonomy" id="2785627"/>
    <lineage>
        <taxon>Bacteria</taxon>
        <taxon>Pseudomonadati</taxon>
        <taxon>Pseudomonadota</taxon>
        <taxon>Betaproteobacteria</taxon>
        <taxon>Rhodocyclales</taxon>
        <taxon>Rhodocyclaceae</taxon>
        <taxon>Azospira</taxon>
    </lineage>
</organism>
<dbReference type="Pfam" id="PF01075">
    <property type="entry name" value="Glyco_transf_9"/>
    <property type="match status" value="1"/>
</dbReference>
<dbReference type="Proteomes" id="UP000683428">
    <property type="component" value="Chromosome"/>
</dbReference>
<reference evidence="3" key="1">
    <citation type="submission" date="2020-11" db="EMBL/GenBank/DDBJ databases">
        <title>Azospira inquinata sp. nov.</title>
        <authorList>
            <person name="Moe W.M."/>
            <person name="Mikes M.C."/>
        </authorList>
    </citation>
    <scope>NUCLEOTIDE SEQUENCE</scope>
    <source>
        <strain evidence="3">Azo-3</strain>
    </source>
</reference>
<keyword evidence="4" id="KW-1185">Reference proteome</keyword>
<accession>A0A975XTN3</accession>
<proteinExistence type="predicted"/>
<keyword evidence="2" id="KW-0808">Transferase</keyword>
<name>A0A975XTN3_9RHOO</name>
<dbReference type="GO" id="GO:0008713">
    <property type="term" value="F:ADP-heptose-lipopolysaccharide heptosyltransferase activity"/>
    <property type="evidence" value="ECO:0007669"/>
    <property type="project" value="TreeGrafter"/>
</dbReference>
<dbReference type="EMBL" id="CP064782">
    <property type="protein sequence ID" value="QWT47914.1"/>
    <property type="molecule type" value="Genomic_DNA"/>
</dbReference>
<dbReference type="PANTHER" id="PTHR30160">
    <property type="entry name" value="TETRAACYLDISACCHARIDE 4'-KINASE-RELATED"/>
    <property type="match status" value="1"/>
</dbReference>
<dbReference type="RefSeq" id="WP_216130034.1">
    <property type="nucleotide sequence ID" value="NZ_CP064782.1"/>
</dbReference>
<dbReference type="GO" id="GO:0005829">
    <property type="term" value="C:cytosol"/>
    <property type="evidence" value="ECO:0007669"/>
    <property type="project" value="TreeGrafter"/>
</dbReference>
<keyword evidence="1" id="KW-0328">Glycosyltransferase</keyword>
<sequence>MERILAINVSRIGDTLLATPALRALGQRQGVILDVLAHPKRREVLEGLPFIHRLGSITPTRAKWWLLFRWLLGRKPDYDLAVVWGQDEPLVRYALARARRVVAYCQEDDGLNRQLTPAVPVPDRTLHAVRQRLALVTPLQLPLQGKWLSYQVKPEEKAWAQALLAEKGACGPWVGLQLKSFHTKSHRDWPLDSFCQLVERLLKAYPQAGILILGGPESRGEAAEMAARFPGKVLPLSGRLSLRQAGAVMSCLDLYVGVDTGPSHLAGALGIPMVVLYHCAYPASVYGPLERPLAQTIDHPALAQGDQAVTHSMADIGVDQVWAAVAERLASVASRKEAKPS</sequence>
<dbReference type="AlphaFoldDB" id="A0A975XTN3"/>
<gene>
    <name evidence="3" type="ORF">Azoinq_08490</name>
</gene>
<evidence type="ECO:0000256" key="2">
    <source>
        <dbReference type="ARBA" id="ARBA00022679"/>
    </source>
</evidence>
<dbReference type="GO" id="GO:0009244">
    <property type="term" value="P:lipopolysaccharide core region biosynthetic process"/>
    <property type="evidence" value="ECO:0007669"/>
    <property type="project" value="TreeGrafter"/>
</dbReference>
<protein>
    <submittedName>
        <fullName evidence="3">Glycosyltransferase family 9 protein</fullName>
    </submittedName>
</protein>
<dbReference type="CDD" id="cd03789">
    <property type="entry name" value="GT9_LPS_heptosyltransferase"/>
    <property type="match status" value="1"/>
</dbReference>
<dbReference type="InterPro" id="IPR051199">
    <property type="entry name" value="LPS_LOS_Heptosyltrfase"/>
</dbReference>
<dbReference type="KEGG" id="aiq:Azoinq_08490"/>